<proteinExistence type="predicted"/>
<dbReference type="RefSeq" id="WP_038268893.1">
    <property type="nucleotide sequence ID" value="NZ_BAABZS010000001.1"/>
</dbReference>
<reference evidence="1 2" key="1">
    <citation type="submission" date="2018-08" db="EMBL/GenBank/DDBJ databases">
        <title>A genome reference for cultivated species of the human gut microbiota.</title>
        <authorList>
            <person name="Zou Y."/>
            <person name="Xue W."/>
            <person name="Luo G."/>
        </authorList>
    </citation>
    <scope>NUCLEOTIDE SEQUENCE [LARGE SCALE GENOMIC DNA]</scope>
    <source>
        <strain evidence="1 2">AF14-18</strain>
    </source>
</reference>
<sequence>MALQSAAFSAAVTNNTYRAFYVFEFLIDEEYWYIIKTDGSMKKFSACSVCIEANLLKKLTHNIYCASEHYTSRLAIFYLSMLEQDYLPELNLSGFEKIL</sequence>
<organism evidence="1 2">
    <name type="scientific">Enterocloster bolteae</name>
    <dbReference type="NCBI Taxonomy" id="208479"/>
    <lineage>
        <taxon>Bacteria</taxon>
        <taxon>Bacillati</taxon>
        <taxon>Bacillota</taxon>
        <taxon>Clostridia</taxon>
        <taxon>Lachnospirales</taxon>
        <taxon>Lachnospiraceae</taxon>
        <taxon>Enterocloster</taxon>
    </lineage>
</organism>
<gene>
    <name evidence="1" type="ORF">DWW02_22665</name>
</gene>
<evidence type="ECO:0000313" key="2">
    <source>
        <dbReference type="Proteomes" id="UP000284543"/>
    </source>
</evidence>
<dbReference type="Proteomes" id="UP000284543">
    <property type="component" value="Unassembled WGS sequence"/>
</dbReference>
<dbReference type="EMBL" id="QRZM01000012">
    <property type="protein sequence ID" value="RGV72813.1"/>
    <property type="molecule type" value="Genomic_DNA"/>
</dbReference>
<dbReference type="GeneID" id="23116751"/>
<dbReference type="AlphaFoldDB" id="A0A412YYT1"/>
<evidence type="ECO:0000313" key="1">
    <source>
        <dbReference type="EMBL" id="RGV72813.1"/>
    </source>
</evidence>
<name>A0A412YYT1_9FIRM</name>
<accession>A0A412YYT1</accession>
<comment type="caution">
    <text evidence="1">The sequence shown here is derived from an EMBL/GenBank/DDBJ whole genome shotgun (WGS) entry which is preliminary data.</text>
</comment>
<protein>
    <submittedName>
        <fullName evidence="1">Uncharacterized protein</fullName>
    </submittedName>
</protein>